<dbReference type="InterPro" id="IPR003675">
    <property type="entry name" value="Rce1/LyrA-like_dom"/>
</dbReference>
<feature type="transmembrane region" description="Helical" evidence="1">
    <location>
        <begin position="123"/>
        <end position="142"/>
    </location>
</feature>
<evidence type="ECO:0000313" key="3">
    <source>
        <dbReference type="EMBL" id="QAB17570.1"/>
    </source>
</evidence>
<protein>
    <submittedName>
        <fullName evidence="3">CPBP family intramembrane metalloprotease</fullName>
    </submittedName>
</protein>
<dbReference type="EMBL" id="CP035037">
    <property type="protein sequence ID" value="QAB17570.1"/>
    <property type="molecule type" value="Genomic_DNA"/>
</dbReference>
<feature type="transmembrane region" description="Helical" evidence="1">
    <location>
        <begin position="188"/>
        <end position="207"/>
    </location>
</feature>
<name>A0ABX5QEU2_9MICO</name>
<feature type="transmembrane region" description="Helical" evidence="1">
    <location>
        <begin position="98"/>
        <end position="117"/>
    </location>
</feature>
<dbReference type="Proteomes" id="UP000285768">
    <property type="component" value="Chromosome"/>
</dbReference>
<feature type="domain" description="CAAX prenyl protease 2/Lysostaphin resistance protein A-like" evidence="2">
    <location>
        <begin position="127"/>
        <end position="224"/>
    </location>
</feature>
<evidence type="ECO:0000313" key="4">
    <source>
        <dbReference type="Proteomes" id="UP000285768"/>
    </source>
</evidence>
<keyword evidence="3" id="KW-0482">Metalloprotease</keyword>
<accession>A0ABX5QEU2</accession>
<keyword evidence="1" id="KW-0812">Transmembrane</keyword>
<keyword evidence="3" id="KW-0645">Protease</keyword>
<dbReference type="RefSeq" id="WP_128386681.1">
    <property type="nucleotide sequence ID" value="NZ_CP035037.1"/>
</dbReference>
<keyword evidence="1" id="KW-0472">Membrane</keyword>
<proteinExistence type="predicted"/>
<evidence type="ECO:0000259" key="2">
    <source>
        <dbReference type="Pfam" id="PF02517"/>
    </source>
</evidence>
<keyword evidence="3" id="KW-0378">Hydrolase</keyword>
<reference evidence="3 4" key="1">
    <citation type="submission" date="2019-01" db="EMBL/GenBank/DDBJ databases">
        <title>Leucobacter muris sp. nov. isolated from the nose of a laboratory mouse.</title>
        <authorList>
            <person name="Benga L."/>
            <person name="Sproeer C."/>
            <person name="Schumann P."/>
            <person name="Verbarg S."/>
            <person name="Bunk B."/>
            <person name="Engelhardt E."/>
            <person name="Benten P.M."/>
            <person name="Sager M."/>
        </authorList>
    </citation>
    <scope>NUCLEOTIDE SEQUENCE [LARGE SCALE GENOMIC DNA]</scope>
    <source>
        <strain evidence="3 4">DSM 101948</strain>
    </source>
</reference>
<keyword evidence="1" id="KW-1133">Transmembrane helix</keyword>
<gene>
    <name evidence="3" type="ORF">Leucomu_06205</name>
</gene>
<sequence>MVEYARKNRWQVFWNRGNWWKALLLVVGYWGVYQLIGLGTSTLFHSFVDRQNPLSSPTSIFFTVALPIIIAGGLLLLFAVSLGWVRDPFGRQPLPGRPWMWLAVVLVLIPVVVRLVAANWAAYSIATVLTLLFLGLCIGFTEELLTRGFVVKMLRDGGHGEKTVLVLSSAYFATLHAGNALGGQTTQTVLVTVAYTFGFGAMMYLSLRVTGRIFWAILLHAATDPTTMLATGGIDTHSSTGSTSQGLLSVAGLFDFVYIALALVALLLVKNREGRAAEAPLEATSAREPAEQ</sequence>
<dbReference type="GO" id="GO:0008237">
    <property type="term" value="F:metallopeptidase activity"/>
    <property type="evidence" value="ECO:0007669"/>
    <property type="project" value="UniProtKB-KW"/>
</dbReference>
<organism evidence="3 4">
    <name type="scientific">Leucobacter muris</name>
    <dbReference type="NCBI Taxonomy" id="1935379"/>
    <lineage>
        <taxon>Bacteria</taxon>
        <taxon>Bacillati</taxon>
        <taxon>Actinomycetota</taxon>
        <taxon>Actinomycetes</taxon>
        <taxon>Micrococcales</taxon>
        <taxon>Microbacteriaceae</taxon>
        <taxon>Leucobacter</taxon>
    </lineage>
</organism>
<feature type="transmembrane region" description="Helical" evidence="1">
    <location>
        <begin position="20"/>
        <end position="40"/>
    </location>
</feature>
<dbReference type="Pfam" id="PF02517">
    <property type="entry name" value="Rce1-like"/>
    <property type="match status" value="1"/>
</dbReference>
<feature type="transmembrane region" description="Helical" evidence="1">
    <location>
        <begin position="60"/>
        <end position="86"/>
    </location>
</feature>
<feature type="transmembrane region" description="Helical" evidence="1">
    <location>
        <begin position="246"/>
        <end position="269"/>
    </location>
</feature>
<evidence type="ECO:0000256" key="1">
    <source>
        <dbReference type="SAM" id="Phobius"/>
    </source>
</evidence>
<keyword evidence="4" id="KW-1185">Reference proteome</keyword>